<name>A0A8W7Q0X1_ANOCL</name>
<dbReference type="AlphaFoldDB" id="A0A8W7Q0X1"/>
<reference evidence="2" key="1">
    <citation type="submission" date="2022-08" db="UniProtKB">
        <authorList>
            <consortium name="EnsemblMetazoa"/>
        </authorList>
    </citation>
    <scope>IDENTIFICATION</scope>
</reference>
<dbReference type="Proteomes" id="UP000075882">
    <property type="component" value="Unassembled WGS sequence"/>
</dbReference>
<dbReference type="VEuPathDB" id="VectorBase:ACON2_038250"/>
<evidence type="ECO:0000256" key="1">
    <source>
        <dbReference type="SAM" id="SignalP"/>
    </source>
</evidence>
<evidence type="ECO:0000313" key="2">
    <source>
        <dbReference type="EnsemblMetazoa" id="ACOM041085-PA.1"/>
    </source>
</evidence>
<dbReference type="EnsemblMetazoa" id="ACOM041085-RA">
    <property type="protein sequence ID" value="ACOM041085-PA.1"/>
    <property type="gene ID" value="ACOM041085"/>
</dbReference>
<protein>
    <submittedName>
        <fullName evidence="2">Uncharacterized protein</fullName>
    </submittedName>
</protein>
<sequence>MAYQIRGFIVFIILVSVCSKQIKAHGKRAGQPGHMASSDVPGAVQFQPQQQLDQSHPLPAALNGAERLRSLVSTEQNVPPEDEQLLTAVAVPNILRKDHHHNKKTQSIAANHRYTSSDNGFEDNANIARFLPNYNDVSQILLTNAAVAAAARLSDNDAFLKNTQFNRKLLTDNNKSSTLLNA</sequence>
<keyword evidence="1" id="KW-0732">Signal</keyword>
<proteinExistence type="predicted"/>
<feature type="signal peptide" evidence="1">
    <location>
        <begin position="1"/>
        <end position="24"/>
    </location>
</feature>
<feature type="chain" id="PRO_5036461338" evidence="1">
    <location>
        <begin position="25"/>
        <end position="182"/>
    </location>
</feature>
<organism evidence="2">
    <name type="scientific">Anopheles coluzzii</name>
    <name type="common">African malaria mosquito</name>
    <dbReference type="NCBI Taxonomy" id="1518534"/>
    <lineage>
        <taxon>Eukaryota</taxon>
        <taxon>Metazoa</taxon>
        <taxon>Ecdysozoa</taxon>
        <taxon>Arthropoda</taxon>
        <taxon>Hexapoda</taxon>
        <taxon>Insecta</taxon>
        <taxon>Pterygota</taxon>
        <taxon>Neoptera</taxon>
        <taxon>Endopterygota</taxon>
        <taxon>Diptera</taxon>
        <taxon>Nematocera</taxon>
        <taxon>Culicoidea</taxon>
        <taxon>Culicidae</taxon>
        <taxon>Anophelinae</taxon>
        <taxon>Anopheles</taxon>
    </lineage>
</organism>
<accession>A0A8W7Q0X1</accession>